<evidence type="ECO:0000259" key="12">
    <source>
        <dbReference type="Pfam" id="PF02558"/>
    </source>
</evidence>
<dbReference type="AlphaFoldDB" id="A0A0E3W2H2"/>
<evidence type="ECO:0000256" key="8">
    <source>
        <dbReference type="ARBA" id="ARBA00023002"/>
    </source>
</evidence>
<dbReference type="EC" id="1.1.1.169" evidence="4 11"/>
<dbReference type="Gene3D" id="3.40.50.720">
    <property type="entry name" value="NAD(P)-binding Rossmann-like Domain"/>
    <property type="match status" value="1"/>
</dbReference>
<dbReference type="GO" id="GO:0015940">
    <property type="term" value="P:pantothenate biosynthetic process"/>
    <property type="evidence" value="ECO:0007669"/>
    <property type="project" value="UniProtKB-UniPathway"/>
</dbReference>
<evidence type="ECO:0000256" key="6">
    <source>
        <dbReference type="ARBA" id="ARBA00022655"/>
    </source>
</evidence>
<dbReference type="InterPro" id="IPR036291">
    <property type="entry name" value="NAD(P)-bd_dom_sf"/>
</dbReference>
<keyword evidence="15" id="KW-1185">Reference proteome</keyword>
<dbReference type="GO" id="GO:0008677">
    <property type="term" value="F:2-dehydropantoate 2-reductase activity"/>
    <property type="evidence" value="ECO:0007669"/>
    <property type="project" value="UniProtKB-EC"/>
</dbReference>
<dbReference type="UniPathway" id="UPA00028">
    <property type="reaction ID" value="UER00004"/>
</dbReference>
<dbReference type="InterPro" id="IPR008927">
    <property type="entry name" value="6-PGluconate_DH-like_C_sf"/>
</dbReference>
<dbReference type="RefSeq" id="WP_046494771.1">
    <property type="nucleotide sequence ID" value="NZ_CGIH01000004.1"/>
</dbReference>
<dbReference type="Pfam" id="PF02558">
    <property type="entry name" value="ApbA"/>
    <property type="match status" value="1"/>
</dbReference>
<dbReference type="EMBL" id="CGIH01000004">
    <property type="protein sequence ID" value="CFX00109.1"/>
    <property type="molecule type" value="Genomic_DNA"/>
</dbReference>
<dbReference type="GO" id="GO:0005737">
    <property type="term" value="C:cytoplasm"/>
    <property type="evidence" value="ECO:0007669"/>
    <property type="project" value="TreeGrafter"/>
</dbReference>
<evidence type="ECO:0000256" key="9">
    <source>
        <dbReference type="ARBA" id="ARBA00032024"/>
    </source>
</evidence>
<dbReference type="GO" id="GO:0050661">
    <property type="term" value="F:NADP binding"/>
    <property type="evidence" value="ECO:0007669"/>
    <property type="project" value="TreeGrafter"/>
</dbReference>
<name>A0A0E3W2H2_9FIRM</name>
<keyword evidence="8 11" id="KW-0560">Oxidoreductase</keyword>
<evidence type="ECO:0000256" key="11">
    <source>
        <dbReference type="RuleBase" id="RU362068"/>
    </source>
</evidence>
<dbReference type="OrthoDB" id="9793586at2"/>
<dbReference type="InterPro" id="IPR050838">
    <property type="entry name" value="Ketopantoate_reductase"/>
</dbReference>
<sequence length="340" mass="37292">MKLGIMGAGSLGTVIGAMLTKNGYDIDLIDVNVPHVKALNEKGAQITGLMELNQPVKAITPDEMTGGYDYLLYLTKTTHNKSALKYVKENLKADGTVVCMQNGIPEDAVAEVVGKERVLGCIVGWGATLVEPGVSKLTSEPDKMSYDLGELDGQDSPRLHEVYEILKNAGQPEMTNNLIGIRWTKLTINSAFSTMSAVVAGPYGDVLDSNKALACAAQIWKESLAVARAANVTPEPIQGFDIRLLDHNTQKEFEQKIPIFQKLMGPHRNIRTGMLYDIEGGREPEIDTYNGIIYNWGQKYNVATPVNKQVVDIVQGMWEGKYKISPLNVDLVKLTELPLE</sequence>
<evidence type="ECO:0000313" key="15">
    <source>
        <dbReference type="Proteomes" id="UP000045545"/>
    </source>
</evidence>
<evidence type="ECO:0000256" key="5">
    <source>
        <dbReference type="ARBA" id="ARBA00019465"/>
    </source>
</evidence>
<evidence type="ECO:0000256" key="1">
    <source>
        <dbReference type="ARBA" id="ARBA00002919"/>
    </source>
</evidence>
<dbReference type="NCBIfam" id="TIGR00745">
    <property type="entry name" value="apbA_panE"/>
    <property type="match status" value="1"/>
</dbReference>
<dbReference type="Gene3D" id="1.10.1040.10">
    <property type="entry name" value="N-(1-d-carboxylethyl)-l-norvaline Dehydrogenase, domain 2"/>
    <property type="match status" value="1"/>
</dbReference>
<dbReference type="InterPro" id="IPR013752">
    <property type="entry name" value="KPA_reductase"/>
</dbReference>
<evidence type="ECO:0000313" key="14">
    <source>
        <dbReference type="EMBL" id="CFX00109.1"/>
    </source>
</evidence>
<keyword evidence="6 11" id="KW-0566">Pantothenate biosynthesis</keyword>
<dbReference type="Pfam" id="PF08546">
    <property type="entry name" value="ApbA_C"/>
    <property type="match status" value="1"/>
</dbReference>
<comment type="similarity">
    <text evidence="3 11">Belongs to the ketopantoate reductase family.</text>
</comment>
<feature type="domain" description="Ketopantoate reductase C-terminal" evidence="13">
    <location>
        <begin position="177"/>
        <end position="316"/>
    </location>
</feature>
<dbReference type="SUPFAM" id="SSF51735">
    <property type="entry name" value="NAD(P)-binding Rossmann-fold domains"/>
    <property type="match status" value="1"/>
</dbReference>
<dbReference type="PANTHER" id="PTHR43765">
    <property type="entry name" value="2-DEHYDROPANTOATE 2-REDUCTASE-RELATED"/>
    <property type="match status" value="1"/>
</dbReference>
<gene>
    <name evidence="14" type="ORF">170</name>
</gene>
<proteinExistence type="inferred from homology"/>
<protein>
    <recommendedName>
        <fullName evidence="5 11">2-dehydropantoate 2-reductase</fullName>
        <ecNumber evidence="4 11">1.1.1.169</ecNumber>
    </recommendedName>
    <alternativeName>
        <fullName evidence="9 11">Ketopantoate reductase</fullName>
    </alternativeName>
</protein>
<evidence type="ECO:0000256" key="3">
    <source>
        <dbReference type="ARBA" id="ARBA00007870"/>
    </source>
</evidence>
<dbReference type="PANTHER" id="PTHR43765:SF2">
    <property type="entry name" value="2-DEHYDROPANTOATE 2-REDUCTASE"/>
    <property type="match status" value="1"/>
</dbReference>
<evidence type="ECO:0000256" key="10">
    <source>
        <dbReference type="ARBA" id="ARBA00048793"/>
    </source>
</evidence>
<evidence type="ECO:0000256" key="7">
    <source>
        <dbReference type="ARBA" id="ARBA00022857"/>
    </source>
</evidence>
<evidence type="ECO:0000259" key="13">
    <source>
        <dbReference type="Pfam" id="PF08546"/>
    </source>
</evidence>
<organism evidence="14 15">
    <name type="scientific">Syntrophomonas zehnderi OL-4</name>
    <dbReference type="NCBI Taxonomy" id="690567"/>
    <lineage>
        <taxon>Bacteria</taxon>
        <taxon>Bacillati</taxon>
        <taxon>Bacillota</taxon>
        <taxon>Clostridia</taxon>
        <taxon>Eubacteriales</taxon>
        <taxon>Syntrophomonadaceae</taxon>
        <taxon>Syntrophomonas</taxon>
    </lineage>
</organism>
<evidence type="ECO:0000256" key="2">
    <source>
        <dbReference type="ARBA" id="ARBA00004994"/>
    </source>
</evidence>
<evidence type="ECO:0000256" key="4">
    <source>
        <dbReference type="ARBA" id="ARBA00013014"/>
    </source>
</evidence>
<dbReference type="InterPro" id="IPR003710">
    <property type="entry name" value="ApbA"/>
</dbReference>
<accession>A0A0E3W2H2</accession>
<dbReference type="SUPFAM" id="SSF48179">
    <property type="entry name" value="6-phosphogluconate dehydrogenase C-terminal domain-like"/>
    <property type="match status" value="1"/>
</dbReference>
<dbReference type="InterPro" id="IPR013332">
    <property type="entry name" value="KPR_N"/>
</dbReference>
<comment type="pathway">
    <text evidence="2 11">Cofactor biosynthesis; (R)-pantothenate biosynthesis; (R)-pantoate from 3-methyl-2-oxobutanoate: step 2/2.</text>
</comment>
<feature type="domain" description="Ketopantoate reductase N-terminal" evidence="12">
    <location>
        <begin position="4"/>
        <end position="142"/>
    </location>
</feature>
<reference evidence="14 15" key="1">
    <citation type="submission" date="2015-03" db="EMBL/GenBank/DDBJ databases">
        <authorList>
            <person name="Murphy D."/>
        </authorList>
    </citation>
    <scope>NUCLEOTIDE SEQUENCE [LARGE SCALE GENOMIC DNA]</scope>
    <source>
        <strain evidence="14 15">OL-4</strain>
    </source>
</reference>
<dbReference type="STRING" id="690567.170"/>
<keyword evidence="7 11" id="KW-0521">NADP</keyword>
<dbReference type="Proteomes" id="UP000045545">
    <property type="component" value="Unassembled WGS sequence"/>
</dbReference>
<comment type="function">
    <text evidence="1 11">Catalyzes the NADPH-dependent reduction of ketopantoate into pantoic acid.</text>
</comment>
<comment type="catalytic activity">
    <reaction evidence="10 11">
        <text>(R)-pantoate + NADP(+) = 2-dehydropantoate + NADPH + H(+)</text>
        <dbReference type="Rhea" id="RHEA:16233"/>
        <dbReference type="ChEBI" id="CHEBI:11561"/>
        <dbReference type="ChEBI" id="CHEBI:15378"/>
        <dbReference type="ChEBI" id="CHEBI:15980"/>
        <dbReference type="ChEBI" id="CHEBI:57783"/>
        <dbReference type="ChEBI" id="CHEBI:58349"/>
        <dbReference type="EC" id="1.1.1.169"/>
    </reaction>
</comment>
<dbReference type="InterPro" id="IPR013328">
    <property type="entry name" value="6PGD_dom2"/>
</dbReference>